<accession>A0A2T7NZK5</accession>
<evidence type="ECO:0000256" key="1">
    <source>
        <dbReference type="SAM" id="Coils"/>
    </source>
</evidence>
<dbReference type="EMBL" id="PZQS01000008">
    <property type="protein sequence ID" value="PVD26576.1"/>
    <property type="molecule type" value="Genomic_DNA"/>
</dbReference>
<dbReference type="Proteomes" id="UP000245119">
    <property type="component" value="Linkage Group LG8"/>
</dbReference>
<feature type="compositionally biased region" description="Basic and acidic residues" evidence="2">
    <location>
        <begin position="185"/>
        <end position="194"/>
    </location>
</feature>
<organism evidence="3 4">
    <name type="scientific">Pomacea canaliculata</name>
    <name type="common">Golden apple snail</name>
    <dbReference type="NCBI Taxonomy" id="400727"/>
    <lineage>
        <taxon>Eukaryota</taxon>
        <taxon>Metazoa</taxon>
        <taxon>Spiralia</taxon>
        <taxon>Lophotrochozoa</taxon>
        <taxon>Mollusca</taxon>
        <taxon>Gastropoda</taxon>
        <taxon>Caenogastropoda</taxon>
        <taxon>Architaenioglossa</taxon>
        <taxon>Ampullarioidea</taxon>
        <taxon>Ampullariidae</taxon>
        <taxon>Pomacea</taxon>
    </lineage>
</organism>
<keyword evidence="1" id="KW-0175">Coiled coil</keyword>
<feature type="compositionally biased region" description="Low complexity" evidence="2">
    <location>
        <begin position="74"/>
        <end position="86"/>
    </location>
</feature>
<feature type="region of interest" description="Disordered" evidence="2">
    <location>
        <begin position="53"/>
        <end position="91"/>
    </location>
</feature>
<keyword evidence="4" id="KW-1185">Reference proteome</keyword>
<feature type="coiled-coil region" evidence="1">
    <location>
        <begin position="307"/>
        <end position="334"/>
    </location>
</feature>
<reference evidence="3 4" key="1">
    <citation type="submission" date="2018-04" db="EMBL/GenBank/DDBJ databases">
        <title>The genome of golden apple snail Pomacea canaliculata provides insight into stress tolerance and invasive adaptation.</title>
        <authorList>
            <person name="Liu C."/>
            <person name="Liu B."/>
            <person name="Ren Y."/>
            <person name="Zhang Y."/>
            <person name="Wang H."/>
            <person name="Li S."/>
            <person name="Jiang F."/>
            <person name="Yin L."/>
            <person name="Zhang G."/>
            <person name="Qian W."/>
            <person name="Fan W."/>
        </authorList>
    </citation>
    <scope>NUCLEOTIDE SEQUENCE [LARGE SCALE GENOMIC DNA]</scope>
    <source>
        <strain evidence="3">SZHN2017</strain>
        <tissue evidence="3">Muscle</tissue>
    </source>
</reference>
<protein>
    <submittedName>
        <fullName evidence="3">Uncharacterized protein</fullName>
    </submittedName>
</protein>
<name>A0A2T7NZK5_POMCA</name>
<gene>
    <name evidence="3" type="ORF">C0Q70_14253</name>
</gene>
<evidence type="ECO:0000313" key="3">
    <source>
        <dbReference type="EMBL" id="PVD26576.1"/>
    </source>
</evidence>
<evidence type="ECO:0000313" key="4">
    <source>
        <dbReference type="Proteomes" id="UP000245119"/>
    </source>
</evidence>
<dbReference type="AlphaFoldDB" id="A0A2T7NZK5"/>
<evidence type="ECO:0000256" key="2">
    <source>
        <dbReference type="SAM" id="MobiDB-lite"/>
    </source>
</evidence>
<comment type="caution">
    <text evidence="3">The sequence shown here is derived from an EMBL/GenBank/DDBJ whole genome shotgun (WGS) entry which is preliminary data.</text>
</comment>
<feature type="compositionally biased region" description="Basic and acidic residues" evidence="2">
    <location>
        <begin position="143"/>
        <end position="153"/>
    </location>
</feature>
<proteinExistence type="predicted"/>
<feature type="compositionally biased region" description="Basic and acidic residues" evidence="2">
    <location>
        <begin position="229"/>
        <end position="242"/>
    </location>
</feature>
<feature type="region of interest" description="Disordered" evidence="2">
    <location>
        <begin position="141"/>
        <end position="252"/>
    </location>
</feature>
<feature type="compositionally biased region" description="Basic and acidic residues" evidence="2">
    <location>
        <begin position="206"/>
        <end position="217"/>
    </location>
</feature>
<sequence>MGARDMISGEEAITNNDMQSYDKTLEELTLVPDVDVLSSGTVATDDTDVVSTEENTLKSDSKDITSGTIDVPYDSVSSHDTQSSTSGRIIGDTDSSELAVMDNEPFIYQVQTNSGNVVCVSNSLYVFEIWRAIKQNAASRLDNNNDDKRKTEDDSSDGNEDGPKRTSFSEFSDKSDDDDESIITETRKEIKMKVVESPAGYSQDTTFDKNNDNRVDDTASAMDNTLNKKTTDSDRDLVKGNDEGEEEQNKYNGSVRINDKRESSSSKIHYLEQLIHKQFLEQTSKIQSLELMIIKLEKQMLTQTLHEQKELTRLLQLENQILHLENKLLQLNQSHALLHEENEKMKSRQSQYLALEHKAGEQNRGPGHAGLSAGGDGSTHLQLVSAQQTKVARLTKLLRSQAAVVTGCRGSMTSWRGRAKRWINSSPPRPSSCLNLR</sequence>